<dbReference type="InterPro" id="IPR042971">
    <property type="entry name" value="LEA_SMP"/>
</dbReference>
<sequence length="359" mass="37494">MGSSKDAASFTNISVEEHFSVSQSTTCSQYAGTTEQISTAAEALVGRSTTLTEALKAAAINVGRKPVETTDLAAIKEVEARAIGGDIESDGGVTAVASKAVARNQKIGEDNEKTNLGDVIAEIDVKVTRDREVRSEDAKAVVQAELNHSPFNNIIPGGVAESVTAAYKLNCNPCNQRKKKSKTMGSSKDSASVTNISVEEHFSVSQSSPGGQFVGPTEEISTAAEALIGRSTTLTEALKAASMNVGHKPVETTDVAAIKEVETRAIGGDIESDGGVTAVASKAVARNQKLGKDNEKTNLGDVIAEIDVKVTRDREVTSEDAEAVIRAELNHSPFNNIIPGGVAESVAAAYKLNHDPSSL</sequence>
<dbReference type="EMBL" id="LR881470">
    <property type="protein sequence ID" value="CAD5334764.1"/>
    <property type="molecule type" value="Genomic_DNA"/>
</dbReference>
<evidence type="ECO:0000313" key="5">
    <source>
        <dbReference type="Proteomes" id="UP000516314"/>
    </source>
</evidence>
<dbReference type="Proteomes" id="UP000516314">
    <property type="component" value="Chromosome 5"/>
</dbReference>
<dbReference type="PANTHER" id="PTHR31174:SF27">
    <property type="entry name" value="LATE EMBRYOGENESIS ABUNDANT PROTEIN 49-RELATED"/>
    <property type="match status" value="1"/>
</dbReference>
<dbReference type="PANTHER" id="PTHR31174">
    <property type="entry name" value="SEED MATURATION FAMILY PROTEIN"/>
    <property type="match status" value="1"/>
</dbReference>
<feature type="domain" description="SMP" evidence="3">
    <location>
        <begin position="297"/>
        <end position="355"/>
    </location>
</feature>
<evidence type="ECO:0000259" key="3">
    <source>
        <dbReference type="Pfam" id="PF04927"/>
    </source>
</evidence>
<dbReference type="Pfam" id="PF04927">
    <property type="entry name" value="SMP"/>
    <property type="match status" value="4"/>
</dbReference>
<reference evidence="4 5" key="1">
    <citation type="submission" date="2020-09" db="EMBL/GenBank/DDBJ databases">
        <authorList>
            <person name="Ashkenazy H."/>
        </authorList>
    </citation>
    <scope>NUCLEOTIDE SEQUENCE [LARGE SCALE GENOMIC DNA]</scope>
    <source>
        <strain evidence="5">cv. Cdm-0</strain>
    </source>
</reference>
<feature type="domain" description="SMP" evidence="3">
    <location>
        <begin position="114"/>
        <end position="170"/>
    </location>
</feature>
<dbReference type="AlphaFoldDB" id="A0A7G2FIT9"/>
<protein>
    <submittedName>
        <fullName evidence="4">(thale cress) hypothetical protein</fullName>
    </submittedName>
</protein>
<evidence type="ECO:0000313" key="4">
    <source>
        <dbReference type="EMBL" id="CAD5334764.1"/>
    </source>
</evidence>
<dbReference type="InterPro" id="IPR007011">
    <property type="entry name" value="LEA_SMP_dom"/>
</dbReference>
<feature type="domain" description="SMP" evidence="3">
    <location>
        <begin position="232"/>
        <end position="289"/>
    </location>
</feature>
<organism evidence="4 5">
    <name type="scientific">Arabidopsis thaliana</name>
    <name type="common">Mouse-ear cress</name>
    <dbReference type="NCBI Taxonomy" id="3702"/>
    <lineage>
        <taxon>Eukaryota</taxon>
        <taxon>Viridiplantae</taxon>
        <taxon>Streptophyta</taxon>
        <taxon>Embryophyta</taxon>
        <taxon>Tracheophyta</taxon>
        <taxon>Spermatophyta</taxon>
        <taxon>Magnoliopsida</taxon>
        <taxon>eudicotyledons</taxon>
        <taxon>Gunneridae</taxon>
        <taxon>Pentapetalae</taxon>
        <taxon>rosids</taxon>
        <taxon>malvids</taxon>
        <taxon>Brassicales</taxon>
        <taxon>Brassicaceae</taxon>
        <taxon>Camelineae</taxon>
        <taxon>Arabidopsis</taxon>
    </lineage>
</organism>
<evidence type="ECO:0000256" key="2">
    <source>
        <dbReference type="ARBA" id="ARBA00022737"/>
    </source>
</evidence>
<keyword evidence="2" id="KW-0677">Repeat</keyword>
<feature type="domain" description="SMP" evidence="3">
    <location>
        <begin position="49"/>
        <end position="106"/>
    </location>
</feature>
<gene>
    <name evidence="4" type="ORF">AT9943_LOCUS22050</name>
</gene>
<proteinExistence type="inferred from homology"/>
<evidence type="ECO:0000256" key="1">
    <source>
        <dbReference type="ARBA" id="ARBA00010733"/>
    </source>
</evidence>
<name>A0A7G2FIT9_ARATH</name>
<comment type="similarity">
    <text evidence="1">Belongs to the LEA type SMP family.</text>
</comment>
<accession>A0A7G2FIT9</accession>